<evidence type="ECO:0000313" key="1">
    <source>
        <dbReference type="EMBL" id="RHW42732.1"/>
    </source>
</evidence>
<comment type="caution">
    <text evidence="1">The sequence shown here is derived from an EMBL/GenBank/DDBJ whole genome shotgun (WGS) entry which is preliminary data.</text>
</comment>
<dbReference type="Gene3D" id="1.10.287.1060">
    <property type="entry name" value="ESAT-6-like"/>
    <property type="match status" value="1"/>
</dbReference>
<reference evidence="1 2" key="1">
    <citation type="journal article" date="2017" name="Int. J. Syst. Evol. Microbiol.">
        <title>Bacillus notoginsengisoli sp. nov., a novel bacterium isolated from the rhizosphere of Panax notoginseng.</title>
        <authorList>
            <person name="Zhang M.Y."/>
            <person name="Cheng J."/>
            <person name="Cai Y."/>
            <person name="Zhang T.Y."/>
            <person name="Wu Y.Y."/>
            <person name="Manikprabhu D."/>
            <person name="Li W.J."/>
            <person name="Zhang Y.X."/>
        </authorList>
    </citation>
    <scope>NUCLEOTIDE SEQUENCE [LARGE SCALE GENOMIC DNA]</scope>
    <source>
        <strain evidence="1 2">JCM 30743</strain>
    </source>
</reference>
<name>A0A417YY76_9BACI</name>
<proteinExistence type="predicted"/>
<organism evidence="1 2">
    <name type="scientific">Neobacillus notoginsengisoli</name>
    <dbReference type="NCBI Taxonomy" id="1578198"/>
    <lineage>
        <taxon>Bacteria</taxon>
        <taxon>Bacillati</taxon>
        <taxon>Bacillota</taxon>
        <taxon>Bacilli</taxon>
        <taxon>Bacillales</taxon>
        <taxon>Bacillaceae</taxon>
        <taxon>Neobacillus</taxon>
    </lineage>
</organism>
<dbReference type="RefSeq" id="WP_118919429.1">
    <property type="nucleotide sequence ID" value="NZ_QWEG01000002.1"/>
</dbReference>
<dbReference type="SUPFAM" id="SSF140453">
    <property type="entry name" value="EsxAB dimer-like"/>
    <property type="match status" value="1"/>
</dbReference>
<dbReference type="AlphaFoldDB" id="A0A417YY76"/>
<accession>A0A417YY76</accession>
<evidence type="ECO:0000313" key="2">
    <source>
        <dbReference type="Proteomes" id="UP000284416"/>
    </source>
</evidence>
<protein>
    <recommendedName>
        <fullName evidence="3">WXG100 family type VII secretion target</fullName>
    </recommendedName>
</protein>
<keyword evidence="2" id="KW-1185">Reference proteome</keyword>
<gene>
    <name evidence="1" type="ORF">D1B31_03870</name>
</gene>
<dbReference type="InterPro" id="IPR036689">
    <property type="entry name" value="ESAT-6-like_sf"/>
</dbReference>
<evidence type="ECO:0008006" key="3">
    <source>
        <dbReference type="Google" id="ProtNLM"/>
    </source>
</evidence>
<sequence length="101" mass="11464">MADNIEVDVKVVKWAAERIQTINKTIRDDFQDVESAIRKLNSNWNSPASGPVINHFSTIRNAFVDNRYTVMDNYSKFMLSQVSAGYTDAESKNTKLADAFK</sequence>
<dbReference type="OrthoDB" id="1911041at2"/>
<dbReference type="Proteomes" id="UP000284416">
    <property type="component" value="Unassembled WGS sequence"/>
</dbReference>
<dbReference type="EMBL" id="QWEG01000002">
    <property type="protein sequence ID" value="RHW42732.1"/>
    <property type="molecule type" value="Genomic_DNA"/>
</dbReference>